<dbReference type="PANTHER" id="PTHR43415">
    <property type="entry name" value="SPERMIDINE N(1)-ACETYLTRANSFERASE"/>
    <property type="match status" value="1"/>
</dbReference>
<dbReference type="Proteomes" id="UP001519288">
    <property type="component" value="Unassembled WGS sequence"/>
</dbReference>
<accession>A0ABS4JGW2</accession>
<dbReference type="InterPro" id="IPR000182">
    <property type="entry name" value="GNAT_dom"/>
</dbReference>
<dbReference type="PANTHER" id="PTHR43415:SF4">
    <property type="entry name" value="N-ACETYLTRANSFERASE DOMAIN-CONTAINING PROTEIN"/>
    <property type="match status" value="1"/>
</dbReference>
<feature type="domain" description="N-acetyltransferase" evidence="1">
    <location>
        <begin position="9"/>
        <end position="178"/>
    </location>
</feature>
<reference evidence="2 3" key="1">
    <citation type="submission" date="2021-03" db="EMBL/GenBank/DDBJ databases">
        <title>Genomic Encyclopedia of Type Strains, Phase IV (KMG-IV): sequencing the most valuable type-strain genomes for metagenomic binning, comparative biology and taxonomic classification.</title>
        <authorList>
            <person name="Goeker M."/>
        </authorList>
    </citation>
    <scope>NUCLEOTIDE SEQUENCE [LARGE SCALE GENOMIC DNA]</scope>
    <source>
        <strain evidence="2 3">DSM 26806</strain>
    </source>
</reference>
<dbReference type="InterPro" id="IPR016181">
    <property type="entry name" value="Acyl_CoA_acyltransferase"/>
</dbReference>
<keyword evidence="3" id="KW-1185">Reference proteome</keyword>
<evidence type="ECO:0000259" key="1">
    <source>
        <dbReference type="PROSITE" id="PS51186"/>
    </source>
</evidence>
<name>A0ABS4JGW2_9BACL</name>
<evidence type="ECO:0000313" key="2">
    <source>
        <dbReference type="EMBL" id="MBP2000952.1"/>
    </source>
</evidence>
<dbReference type="Gene3D" id="3.40.630.30">
    <property type="match status" value="1"/>
</dbReference>
<proteinExistence type="predicted"/>
<sequence length="186" mass="22079">MMSLQGKQLKLRRITTADLPVLYKFMYADSNVEWKKWDAPYFPLEWESWEAYADRMIPYLEDDLKAHSRLVIEVKGEVIGQVVYYWEHEPSLWMETGIVIYDPAYWSGGYGTEALRLWMGWLFNQHPIARIGITTWSGNVRMMRTAEKIGLQVEGRMRKCRIVNGEHFDSIRMGILREEWEEMYGV</sequence>
<organism evidence="2 3">
    <name type="scientific">Paenibacillus shirakamiensis</name>
    <dbReference type="NCBI Taxonomy" id="1265935"/>
    <lineage>
        <taxon>Bacteria</taxon>
        <taxon>Bacillati</taxon>
        <taxon>Bacillota</taxon>
        <taxon>Bacilli</taxon>
        <taxon>Bacillales</taxon>
        <taxon>Paenibacillaceae</taxon>
        <taxon>Paenibacillus</taxon>
    </lineage>
</organism>
<dbReference type="EMBL" id="JAGGLD010000003">
    <property type="protein sequence ID" value="MBP2000952.1"/>
    <property type="molecule type" value="Genomic_DNA"/>
</dbReference>
<protein>
    <submittedName>
        <fullName evidence="2">RimJ/RimL family protein N-acetyltransferase</fullName>
    </submittedName>
</protein>
<dbReference type="SUPFAM" id="SSF55729">
    <property type="entry name" value="Acyl-CoA N-acyltransferases (Nat)"/>
    <property type="match status" value="1"/>
</dbReference>
<dbReference type="Pfam" id="PF13302">
    <property type="entry name" value="Acetyltransf_3"/>
    <property type="match status" value="1"/>
</dbReference>
<comment type="caution">
    <text evidence="2">The sequence shown here is derived from an EMBL/GenBank/DDBJ whole genome shotgun (WGS) entry which is preliminary data.</text>
</comment>
<dbReference type="PROSITE" id="PS51186">
    <property type="entry name" value="GNAT"/>
    <property type="match status" value="1"/>
</dbReference>
<evidence type="ECO:0000313" key="3">
    <source>
        <dbReference type="Proteomes" id="UP001519288"/>
    </source>
</evidence>
<gene>
    <name evidence="2" type="ORF">J2Z69_001995</name>
</gene>